<evidence type="ECO:0000313" key="3">
    <source>
        <dbReference type="Proteomes" id="UP001178507"/>
    </source>
</evidence>
<keyword evidence="3" id="KW-1185">Reference proteome</keyword>
<reference evidence="2" key="1">
    <citation type="submission" date="2023-08" db="EMBL/GenBank/DDBJ databases">
        <authorList>
            <person name="Chen Y."/>
            <person name="Shah S."/>
            <person name="Dougan E. K."/>
            <person name="Thang M."/>
            <person name="Chan C."/>
        </authorList>
    </citation>
    <scope>NUCLEOTIDE SEQUENCE</scope>
</reference>
<dbReference type="AlphaFoldDB" id="A0AA36HRH1"/>
<protein>
    <submittedName>
        <fullName evidence="2">Uncharacterized protein</fullName>
    </submittedName>
</protein>
<comment type="caution">
    <text evidence="2">The sequence shown here is derived from an EMBL/GenBank/DDBJ whole genome shotgun (WGS) entry which is preliminary data.</text>
</comment>
<sequence>MTDCYSGVSTREDNLHKLFVEAMAMPKADFEMVLDSSWCHFRQQLLCAYERRLDAPKPTEVVPGPGCFERSWREREPETREDREGRRVVFDTPETPVSPESSTNFVAQNSEGSSTENIAHGNSTKLLHSAVGGLSDEEAQVIRSRLRLRLGVLSGHKLVSGKSLHDALAALGLTRYTEEDMNELVNLLSDFIGLRFQEETESVVGVFRRRASGVGPPSWQWPENATSPSRAGKSSLNLIERVPRSTYNVVPAQALIEVFLAEERDIHKLL</sequence>
<name>A0AA36HRH1_9DINO</name>
<accession>A0AA36HRH1</accession>
<organism evidence="2 3">
    <name type="scientific">Effrenium voratum</name>
    <dbReference type="NCBI Taxonomy" id="2562239"/>
    <lineage>
        <taxon>Eukaryota</taxon>
        <taxon>Sar</taxon>
        <taxon>Alveolata</taxon>
        <taxon>Dinophyceae</taxon>
        <taxon>Suessiales</taxon>
        <taxon>Symbiodiniaceae</taxon>
        <taxon>Effrenium</taxon>
    </lineage>
</organism>
<feature type="compositionally biased region" description="Polar residues" evidence="1">
    <location>
        <begin position="221"/>
        <end position="233"/>
    </location>
</feature>
<dbReference type="EMBL" id="CAUJNA010000225">
    <property type="protein sequence ID" value="CAJ1373991.1"/>
    <property type="molecule type" value="Genomic_DNA"/>
</dbReference>
<evidence type="ECO:0000313" key="2">
    <source>
        <dbReference type="EMBL" id="CAJ1373991.1"/>
    </source>
</evidence>
<feature type="region of interest" description="Disordered" evidence="1">
    <location>
        <begin position="213"/>
        <end position="233"/>
    </location>
</feature>
<evidence type="ECO:0000256" key="1">
    <source>
        <dbReference type="SAM" id="MobiDB-lite"/>
    </source>
</evidence>
<dbReference type="Proteomes" id="UP001178507">
    <property type="component" value="Unassembled WGS sequence"/>
</dbReference>
<gene>
    <name evidence="2" type="ORF">EVOR1521_LOCUS3663</name>
</gene>
<proteinExistence type="predicted"/>